<dbReference type="STRING" id="1802401.A3B21_01180"/>
<protein>
    <recommendedName>
        <fullName evidence="3">t-SNARE coiled-coil homology domain-containing protein</fullName>
    </recommendedName>
</protein>
<accession>A0A1F7UTL6</accession>
<organism evidence="1 2">
    <name type="scientific">Candidatus Uhrbacteria bacterium RIFCSPLOWO2_01_FULL_47_24</name>
    <dbReference type="NCBI Taxonomy" id="1802401"/>
    <lineage>
        <taxon>Bacteria</taxon>
        <taxon>Candidatus Uhriibacteriota</taxon>
    </lineage>
</organism>
<dbReference type="AlphaFoldDB" id="A0A1F7UTL6"/>
<evidence type="ECO:0000313" key="1">
    <source>
        <dbReference type="EMBL" id="OGL81007.1"/>
    </source>
</evidence>
<name>A0A1F7UTL6_9BACT</name>
<dbReference type="Proteomes" id="UP000176897">
    <property type="component" value="Unassembled WGS sequence"/>
</dbReference>
<evidence type="ECO:0000313" key="2">
    <source>
        <dbReference type="Proteomes" id="UP000176897"/>
    </source>
</evidence>
<evidence type="ECO:0008006" key="3">
    <source>
        <dbReference type="Google" id="ProtNLM"/>
    </source>
</evidence>
<dbReference type="EMBL" id="MGEJ01000011">
    <property type="protein sequence ID" value="OGL81007.1"/>
    <property type="molecule type" value="Genomic_DNA"/>
</dbReference>
<reference evidence="1 2" key="1">
    <citation type="journal article" date="2016" name="Nat. Commun.">
        <title>Thousands of microbial genomes shed light on interconnected biogeochemical processes in an aquifer system.</title>
        <authorList>
            <person name="Anantharaman K."/>
            <person name="Brown C.T."/>
            <person name="Hug L.A."/>
            <person name="Sharon I."/>
            <person name="Castelle C.J."/>
            <person name="Probst A.J."/>
            <person name="Thomas B.C."/>
            <person name="Singh A."/>
            <person name="Wilkins M.J."/>
            <person name="Karaoz U."/>
            <person name="Brodie E.L."/>
            <person name="Williams K.H."/>
            <person name="Hubbard S.S."/>
            <person name="Banfield J.F."/>
        </authorList>
    </citation>
    <scope>NUCLEOTIDE SEQUENCE [LARGE SCALE GENOMIC DNA]</scope>
</reference>
<gene>
    <name evidence="1" type="ORF">A3B21_01180</name>
</gene>
<proteinExistence type="predicted"/>
<comment type="caution">
    <text evidence="1">The sequence shown here is derived from an EMBL/GenBank/DDBJ whole genome shotgun (WGS) entry which is preliminary data.</text>
</comment>
<dbReference type="Gene3D" id="1.20.5.190">
    <property type="match status" value="1"/>
</dbReference>
<sequence>MNQEPTNTELLKAITEGQKHTDGRIDEILEVVNDFSTKMDKRFDKVEADVGTLKSDVGTLKSDVSTLKSNVGYLKSNMVDKDYLDRALANQKGEIVFIINKEDAKVRKLTSLLSEKKVLTPTEAQNIMSMEPFPRMNI</sequence>